<evidence type="ECO:0000313" key="4">
    <source>
        <dbReference type="EMBL" id="MFD1511861.1"/>
    </source>
</evidence>
<sequence>MSDDDWRFSTDEVGDTASADDTAATDDRPGEGVLGRTDGAFDDPEPQSIAAENVFFVLLGAATMVGIIALLVV</sequence>
<evidence type="ECO:0000256" key="2">
    <source>
        <dbReference type="SAM" id="Phobius"/>
    </source>
</evidence>
<feature type="region of interest" description="Disordered" evidence="1">
    <location>
        <begin position="1"/>
        <end position="45"/>
    </location>
</feature>
<name>A0ABD6ARA4_9EURY</name>
<feature type="compositionally biased region" description="Basic and acidic residues" evidence="1">
    <location>
        <begin position="1"/>
        <end position="10"/>
    </location>
</feature>
<dbReference type="RefSeq" id="WP_250871842.1">
    <property type="nucleotide sequence ID" value="NZ_JALXFV010000001.1"/>
</dbReference>
<reference evidence="4 5" key="1">
    <citation type="journal article" date="2019" name="Int. J. Syst. Evol. Microbiol.">
        <title>The Global Catalogue of Microorganisms (GCM) 10K type strain sequencing project: providing services to taxonomists for standard genome sequencing and annotation.</title>
        <authorList>
            <consortium name="The Broad Institute Genomics Platform"/>
            <consortium name="The Broad Institute Genome Sequencing Center for Infectious Disease"/>
            <person name="Wu L."/>
            <person name="Ma J."/>
        </authorList>
    </citation>
    <scope>NUCLEOTIDE SEQUENCE [LARGE SCALE GENOMIC DNA]</scope>
    <source>
        <strain evidence="4 5">CGMCC 1.12563</strain>
    </source>
</reference>
<evidence type="ECO:0000259" key="3">
    <source>
        <dbReference type="Pfam" id="PF23994"/>
    </source>
</evidence>
<feature type="transmembrane region" description="Helical" evidence="2">
    <location>
        <begin position="54"/>
        <end position="72"/>
    </location>
</feature>
<keyword evidence="5" id="KW-1185">Reference proteome</keyword>
<dbReference type="InterPro" id="IPR055736">
    <property type="entry name" value="DUF7312"/>
</dbReference>
<evidence type="ECO:0000313" key="5">
    <source>
        <dbReference type="Proteomes" id="UP001597187"/>
    </source>
</evidence>
<proteinExistence type="predicted"/>
<dbReference type="AlphaFoldDB" id="A0ABD6ARA4"/>
<gene>
    <name evidence="4" type="ORF">ACFSBT_01035</name>
</gene>
<protein>
    <recommendedName>
        <fullName evidence="3">DUF7312 domain-containing protein</fullName>
    </recommendedName>
</protein>
<organism evidence="4 5">
    <name type="scientific">Halomarina rubra</name>
    <dbReference type="NCBI Taxonomy" id="2071873"/>
    <lineage>
        <taxon>Archaea</taxon>
        <taxon>Methanobacteriati</taxon>
        <taxon>Methanobacteriota</taxon>
        <taxon>Stenosarchaea group</taxon>
        <taxon>Halobacteria</taxon>
        <taxon>Halobacteriales</taxon>
        <taxon>Natronomonadaceae</taxon>
        <taxon>Halomarina</taxon>
    </lineage>
</organism>
<keyword evidence="2" id="KW-0812">Transmembrane</keyword>
<keyword evidence="2" id="KW-0472">Membrane</keyword>
<comment type="caution">
    <text evidence="4">The sequence shown here is derived from an EMBL/GenBank/DDBJ whole genome shotgun (WGS) entry which is preliminary data.</text>
</comment>
<keyword evidence="2" id="KW-1133">Transmembrane helix</keyword>
<dbReference type="EMBL" id="JBHUDC010000001">
    <property type="protein sequence ID" value="MFD1511861.1"/>
    <property type="molecule type" value="Genomic_DNA"/>
</dbReference>
<feature type="domain" description="DUF7312" evidence="3">
    <location>
        <begin position="3"/>
        <end position="70"/>
    </location>
</feature>
<dbReference type="Pfam" id="PF23994">
    <property type="entry name" value="DUF7312"/>
    <property type="match status" value="1"/>
</dbReference>
<accession>A0ABD6ARA4</accession>
<evidence type="ECO:0000256" key="1">
    <source>
        <dbReference type="SAM" id="MobiDB-lite"/>
    </source>
</evidence>
<dbReference type="Proteomes" id="UP001597187">
    <property type="component" value="Unassembled WGS sequence"/>
</dbReference>